<name>A0ABS6SF27_9SPHN</name>
<comment type="caution">
    <text evidence="2">The sequence shown here is derived from an EMBL/GenBank/DDBJ whole genome shotgun (WGS) entry which is preliminary data.</text>
</comment>
<keyword evidence="3" id="KW-1185">Reference proteome</keyword>
<protein>
    <recommendedName>
        <fullName evidence="4">TolA protein</fullName>
    </recommendedName>
</protein>
<reference evidence="2 3" key="1">
    <citation type="submission" date="2021-04" db="EMBL/GenBank/DDBJ databases">
        <authorList>
            <person name="Pira H."/>
            <person name="Risdian C."/>
            <person name="Wink J."/>
        </authorList>
    </citation>
    <scope>NUCLEOTIDE SEQUENCE [LARGE SCALE GENOMIC DNA]</scope>
    <source>
        <strain evidence="2 3">WHA3</strain>
    </source>
</reference>
<evidence type="ECO:0000313" key="3">
    <source>
        <dbReference type="Proteomes" id="UP000722336"/>
    </source>
</evidence>
<feature type="region of interest" description="Disordered" evidence="1">
    <location>
        <begin position="113"/>
        <end position="135"/>
    </location>
</feature>
<proteinExistence type="predicted"/>
<dbReference type="EMBL" id="JAGSPA010000003">
    <property type="protein sequence ID" value="MBV7256999.1"/>
    <property type="molecule type" value="Genomic_DNA"/>
</dbReference>
<sequence>MRSPGRIAELLKTRERIARIKLAQAEQKRLAAADIEARLASLNVNYEPRKGISPAWQLAAEARQREGIFAAEKAARMRTCTLAETVSSAREMAAREAARHDAVSRMATAADKMAVKQEDTRMEATFPTVRSRPKS</sequence>
<evidence type="ECO:0000256" key="1">
    <source>
        <dbReference type="SAM" id="MobiDB-lite"/>
    </source>
</evidence>
<organism evidence="2 3">
    <name type="scientific">Pacificimonas pallii</name>
    <dbReference type="NCBI Taxonomy" id="2827236"/>
    <lineage>
        <taxon>Bacteria</taxon>
        <taxon>Pseudomonadati</taxon>
        <taxon>Pseudomonadota</taxon>
        <taxon>Alphaproteobacteria</taxon>
        <taxon>Sphingomonadales</taxon>
        <taxon>Sphingosinicellaceae</taxon>
        <taxon>Pacificimonas</taxon>
    </lineage>
</organism>
<dbReference type="Proteomes" id="UP000722336">
    <property type="component" value="Unassembled WGS sequence"/>
</dbReference>
<gene>
    <name evidence="2" type="ORF">KCG44_09410</name>
</gene>
<feature type="compositionally biased region" description="Basic and acidic residues" evidence="1">
    <location>
        <begin position="113"/>
        <end position="122"/>
    </location>
</feature>
<evidence type="ECO:0008006" key="4">
    <source>
        <dbReference type="Google" id="ProtNLM"/>
    </source>
</evidence>
<evidence type="ECO:0000313" key="2">
    <source>
        <dbReference type="EMBL" id="MBV7256999.1"/>
    </source>
</evidence>
<accession>A0ABS6SF27</accession>
<dbReference type="RefSeq" id="WP_218445840.1">
    <property type="nucleotide sequence ID" value="NZ_JAGSPA010000003.1"/>
</dbReference>